<accession>C8XB59</accession>
<reference evidence="2 3" key="2">
    <citation type="journal article" date="2010" name="Stand. Genomic Sci.">
        <title>Complete genome sequence of Nakamurella multipartita type strain (Y-104).</title>
        <authorList>
            <person name="Tice H."/>
            <person name="Mayilraj S."/>
            <person name="Sims D."/>
            <person name="Lapidus A."/>
            <person name="Nolan M."/>
            <person name="Lucas S."/>
            <person name="Glavina Del Rio T."/>
            <person name="Copeland A."/>
            <person name="Cheng J.F."/>
            <person name="Meincke L."/>
            <person name="Bruce D."/>
            <person name="Goodwin L."/>
            <person name="Pitluck S."/>
            <person name="Ivanova N."/>
            <person name="Mavromatis K."/>
            <person name="Ovchinnikova G."/>
            <person name="Pati A."/>
            <person name="Chen A."/>
            <person name="Palaniappan K."/>
            <person name="Land M."/>
            <person name="Hauser L."/>
            <person name="Chang Y.J."/>
            <person name="Jeffries C.D."/>
            <person name="Detter J.C."/>
            <person name="Brettin T."/>
            <person name="Rohde M."/>
            <person name="Goker M."/>
            <person name="Bristow J."/>
            <person name="Eisen J.A."/>
            <person name="Markowitz V."/>
            <person name="Hugenholtz P."/>
            <person name="Kyrpides N.C."/>
            <person name="Klenk H.P."/>
            <person name="Chen F."/>
        </authorList>
    </citation>
    <scope>NUCLEOTIDE SEQUENCE [LARGE SCALE GENOMIC DNA]</scope>
    <source>
        <strain evidence="3">ATCC 700099 / DSM 44233 / CIP 104796 / JCM 9543 / NBRC 105858 / Y-104</strain>
    </source>
</reference>
<evidence type="ECO:0000256" key="1">
    <source>
        <dbReference type="SAM" id="Phobius"/>
    </source>
</evidence>
<evidence type="ECO:0000313" key="3">
    <source>
        <dbReference type="Proteomes" id="UP000002218"/>
    </source>
</evidence>
<name>C8XB59_NAKMY</name>
<dbReference type="Proteomes" id="UP000002218">
    <property type="component" value="Chromosome"/>
</dbReference>
<evidence type="ECO:0000313" key="2">
    <source>
        <dbReference type="EMBL" id="ACV81351.1"/>
    </source>
</evidence>
<dbReference type="HOGENOM" id="CLU_182989_0_0_11"/>
<dbReference type="EMBL" id="CP001737">
    <property type="protein sequence ID" value="ACV81351.1"/>
    <property type="molecule type" value="Genomic_DNA"/>
</dbReference>
<dbReference type="InParanoid" id="C8XB59"/>
<gene>
    <name evidence="2" type="ordered locus">Namu_5080</name>
</gene>
<keyword evidence="1" id="KW-0472">Membrane</keyword>
<dbReference type="AlphaFoldDB" id="C8XB59"/>
<sequence>MPLSDQDRRRLDAIEQALVSDDPDLAAAFTSPRRVPVKAVLDGLLMVFGAVVLVAGLVTTHAYVITGGLIAVAGAAVIATGAGRLARYLRR</sequence>
<keyword evidence="1" id="KW-1133">Transmembrane helix</keyword>
<dbReference type="OrthoDB" id="5244024at2"/>
<feature type="transmembrane region" description="Helical" evidence="1">
    <location>
        <begin position="64"/>
        <end position="86"/>
    </location>
</feature>
<dbReference type="RefSeq" id="WP_015750159.1">
    <property type="nucleotide sequence ID" value="NC_013235.1"/>
</dbReference>
<keyword evidence="3" id="KW-1185">Reference proteome</keyword>
<protein>
    <recommendedName>
        <fullName evidence="4">DUF3040 domain-containing protein</fullName>
    </recommendedName>
</protein>
<organism evidence="2 3">
    <name type="scientific">Nakamurella multipartita (strain ATCC 700099 / DSM 44233 / CIP 104796 / JCM 9543 / NBRC 105858 / Y-104)</name>
    <name type="common">Microsphaera multipartita</name>
    <dbReference type="NCBI Taxonomy" id="479431"/>
    <lineage>
        <taxon>Bacteria</taxon>
        <taxon>Bacillati</taxon>
        <taxon>Actinomycetota</taxon>
        <taxon>Actinomycetes</taxon>
        <taxon>Nakamurellales</taxon>
        <taxon>Nakamurellaceae</taxon>
        <taxon>Nakamurella</taxon>
    </lineage>
</organism>
<dbReference type="InterPro" id="IPR021401">
    <property type="entry name" value="DUF3040"/>
</dbReference>
<reference evidence="3" key="1">
    <citation type="submission" date="2009-09" db="EMBL/GenBank/DDBJ databases">
        <title>The complete genome of Nakamurella multipartita DSM 44233.</title>
        <authorList>
            <consortium name="US DOE Joint Genome Institute (JGI-PGF)"/>
            <person name="Lucas S."/>
            <person name="Copeland A."/>
            <person name="Lapidus A."/>
            <person name="Glavina del Rio T."/>
            <person name="Dalin E."/>
            <person name="Tice H."/>
            <person name="Bruce D."/>
            <person name="Goodwin L."/>
            <person name="Pitluck S."/>
            <person name="Kyrpides N."/>
            <person name="Mavromatis K."/>
            <person name="Ivanova N."/>
            <person name="Ovchinnikova G."/>
            <person name="Sims D."/>
            <person name="Meincke L."/>
            <person name="Brettin T."/>
            <person name="Detter J.C."/>
            <person name="Han C."/>
            <person name="Larimer F."/>
            <person name="Land M."/>
            <person name="Hauser L."/>
            <person name="Markowitz V."/>
            <person name="Cheng J.-F."/>
            <person name="Hugenholtz P."/>
            <person name="Woyke T."/>
            <person name="Wu D."/>
            <person name="Klenk H.-P."/>
            <person name="Eisen J.A."/>
        </authorList>
    </citation>
    <scope>NUCLEOTIDE SEQUENCE [LARGE SCALE GENOMIC DNA]</scope>
    <source>
        <strain evidence="3">ATCC 700099 / DSM 44233 / CIP 104796 / JCM 9543 / NBRC 105858 / Y-104</strain>
    </source>
</reference>
<dbReference type="STRING" id="479431.Namu_5080"/>
<feature type="transmembrane region" description="Helical" evidence="1">
    <location>
        <begin position="39"/>
        <end position="58"/>
    </location>
</feature>
<proteinExistence type="predicted"/>
<dbReference type="Pfam" id="PF11239">
    <property type="entry name" value="DUF3040"/>
    <property type="match status" value="1"/>
</dbReference>
<dbReference type="KEGG" id="nml:Namu_5080"/>
<keyword evidence="1" id="KW-0812">Transmembrane</keyword>
<evidence type="ECO:0008006" key="4">
    <source>
        <dbReference type="Google" id="ProtNLM"/>
    </source>
</evidence>